<evidence type="ECO:0000256" key="2">
    <source>
        <dbReference type="ARBA" id="ARBA00023315"/>
    </source>
</evidence>
<keyword evidence="4" id="KW-0689">Ribosomal protein</keyword>
<evidence type="ECO:0000313" key="5">
    <source>
        <dbReference type="Proteomes" id="UP000183385"/>
    </source>
</evidence>
<dbReference type="InterPro" id="IPR016181">
    <property type="entry name" value="Acyl_CoA_acyltransferase"/>
</dbReference>
<dbReference type="SUPFAM" id="SSF55729">
    <property type="entry name" value="Acyl-CoA N-acyltransferases (Nat)"/>
    <property type="match status" value="1"/>
</dbReference>
<dbReference type="Pfam" id="PF13508">
    <property type="entry name" value="Acetyltransf_7"/>
    <property type="match status" value="1"/>
</dbReference>
<keyword evidence="2" id="KW-0012">Acyltransferase</keyword>
<dbReference type="PROSITE" id="PS51186">
    <property type="entry name" value="GNAT"/>
    <property type="match status" value="1"/>
</dbReference>
<dbReference type="EMBL" id="FOLS01000015">
    <property type="protein sequence ID" value="SFD05037.1"/>
    <property type="molecule type" value="Genomic_DNA"/>
</dbReference>
<name>A0AAQ1HNW8_9PSED</name>
<keyword evidence="1" id="KW-0808">Transferase</keyword>
<sequence>MAQVDWAPAAIDAFLSQQFDAQHSYYQAHFPDADYCVIEAGGQSVGRAYLFWGPEHLQIIDLALLPEACGRGIGGALLRQWLGRADAQGLSVGLYVENYNPAQRLYLRHGFVVEGENGVYLKMRRPASGSRPTSH</sequence>
<evidence type="ECO:0000256" key="1">
    <source>
        <dbReference type="ARBA" id="ARBA00022679"/>
    </source>
</evidence>
<dbReference type="Proteomes" id="UP000183385">
    <property type="component" value="Unassembled WGS sequence"/>
</dbReference>
<keyword evidence="5" id="KW-1185">Reference proteome</keyword>
<protein>
    <submittedName>
        <fullName evidence="4">Ribosomal protein S18 acetylase RimI</fullName>
    </submittedName>
</protein>
<proteinExistence type="predicted"/>
<dbReference type="InterPro" id="IPR000182">
    <property type="entry name" value="GNAT_dom"/>
</dbReference>
<dbReference type="Gene3D" id="3.40.630.30">
    <property type="match status" value="1"/>
</dbReference>
<dbReference type="PANTHER" id="PTHR43877">
    <property type="entry name" value="AMINOALKYLPHOSPHONATE N-ACETYLTRANSFERASE-RELATED-RELATED"/>
    <property type="match status" value="1"/>
</dbReference>
<organism evidence="4 5">
    <name type="scientific">Pseudomonas citronellolis</name>
    <dbReference type="NCBI Taxonomy" id="53408"/>
    <lineage>
        <taxon>Bacteria</taxon>
        <taxon>Pseudomonadati</taxon>
        <taxon>Pseudomonadota</taxon>
        <taxon>Gammaproteobacteria</taxon>
        <taxon>Pseudomonadales</taxon>
        <taxon>Pseudomonadaceae</taxon>
        <taxon>Pseudomonas</taxon>
    </lineage>
</organism>
<dbReference type="GO" id="GO:0005840">
    <property type="term" value="C:ribosome"/>
    <property type="evidence" value="ECO:0007669"/>
    <property type="project" value="UniProtKB-KW"/>
</dbReference>
<reference evidence="4 5" key="1">
    <citation type="submission" date="2016-10" db="EMBL/GenBank/DDBJ databases">
        <authorList>
            <person name="Varghese N."/>
            <person name="Submissions S."/>
        </authorList>
    </citation>
    <scope>NUCLEOTIDE SEQUENCE [LARGE SCALE GENOMIC DNA]</scope>
    <source>
        <strain evidence="4 5">LMG 18378</strain>
    </source>
</reference>
<dbReference type="CDD" id="cd04301">
    <property type="entry name" value="NAT_SF"/>
    <property type="match status" value="1"/>
</dbReference>
<keyword evidence="4" id="KW-0687">Ribonucleoprotein</keyword>
<gene>
    <name evidence="4" type="ORF">SAMN05216577_11591</name>
</gene>
<dbReference type="RefSeq" id="WP_307661048.1">
    <property type="nucleotide sequence ID" value="NZ_FOLS01000015.1"/>
</dbReference>
<evidence type="ECO:0000313" key="4">
    <source>
        <dbReference type="EMBL" id="SFD05037.1"/>
    </source>
</evidence>
<feature type="domain" description="N-acetyltransferase" evidence="3">
    <location>
        <begin position="1"/>
        <end position="128"/>
    </location>
</feature>
<dbReference type="GO" id="GO:0016747">
    <property type="term" value="F:acyltransferase activity, transferring groups other than amino-acyl groups"/>
    <property type="evidence" value="ECO:0007669"/>
    <property type="project" value="InterPro"/>
</dbReference>
<evidence type="ECO:0000259" key="3">
    <source>
        <dbReference type="PROSITE" id="PS51186"/>
    </source>
</evidence>
<dbReference type="InterPro" id="IPR050832">
    <property type="entry name" value="Bact_Acetyltransf"/>
</dbReference>
<dbReference type="AlphaFoldDB" id="A0AAQ1HNW8"/>
<accession>A0AAQ1HNW8</accession>
<comment type="caution">
    <text evidence="4">The sequence shown here is derived from an EMBL/GenBank/DDBJ whole genome shotgun (WGS) entry which is preliminary data.</text>
</comment>